<dbReference type="PANTHER" id="PTHR43162:SF1">
    <property type="entry name" value="PRESTALK A DIFFERENTIATION PROTEIN A"/>
    <property type="match status" value="1"/>
</dbReference>
<accession>A0A173LF06</accession>
<organism evidence="2 3">
    <name type="scientific">Dietzia timorensis</name>
    <dbReference type="NCBI Taxonomy" id="499555"/>
    <lineage>
        <taxon>Bacteria</taxon>
        <taxon>Bacillati</taxon>
        <taxon>Actinomycetota</taxon>
        <taxon>Actinomycetes</taxon>
        <taxon>Mycobacteriales</taxon>
        <taxon>Dietziaceae</taxon>
        <taxon>Dietzia</taxon>
    </lineage>
</organism>
<proteinExistence type="predicted"/>
<dbReference type="RefSeq" id="WP_067473801.1">
    <property type="nucleotide sequence ID" value="NZ_CP015961.1"/>
</dbReference>
<dbReference type="EMBL" id="CP015961">
    <property type="protein sequence ID" value="ANI90866.1"/>
    <property type="molecule type" value="Genomic_DNA"/>
</dbReference>
<dbReference type="KEGG" id="dtm:BJL86_0055"/>
<dbReference type="InterPro" id="IPR036291">
    <property type="entry name" value="NAD(P)-bd_dom_sf"/>
</dbReference>
<dbReference type="AlphaFoldDB" id="A0A173LF06"/>
<gene>
    <name evidence="2" type="ORF">BJL86_0055</name>
</gene>
<dbReference type="STRING" id="499555.BJL86_0055"/>
<reference evidence="2 3" key="1">
    <citation type="submission" date="2016-06" db="EMBL/GenBank/DDBJ databases">
        <title>Complete genome sequence of a saline-alkali tolerant type strain Dietzia timorensis ID05-A0528T.</title>
        <authorList>
            <person name="Wu X."/>
        </authorList>
    </citation>
    <scope>NUCLEOTIDE SEQUENCE [LARGE SCALE GENOMIC DNA]</scope>
    <source>
        <strain evidence="2 3">ID05-A0528</strain>
    </source>
</reference>
<evidence type="ECO:0000259" key="1">
    <source>
        <dbReference type="Pfam" id="PF13460"/>
    </source>
</evidence>
<dbReference type="Proteomes" id="UP000186104">
    <property type="component" value="Chromosome"/>
</dbReference>
<dbReference type="InterPro" id="IPR016040">
    <property type="entry name" value="NAD(P)-bd_dom"/>
</dbReference>
<evidence type="ECO:0000313" key="3">
    <source>
        <dbReference type="Proteomes" id="UP000186104"/>
    </source>
</evidence>
<sequence>MTVLVTAATGKVGREVTAQLRARDVELRAGSRRSTLPLDWSDPSTWSAVLDGVDRVFLIVPGGDDGNRSVTGLGNGVVEFIDLAQRRGVERVVLMTALGMEYAPIEVEQRAVELHLQRSDLAWTILRPNWFLQNLTHGPLRILADAHDGVLRLPTGDSSVSFIDTRDIATVAVEALLSDHHGHEYALTGPQSLTFNQVAEACRDSPVPVAAYEPVSEADFRRAVLNLGWHPDYVNTLSGLFATIAAGRAAPVLPDAAEVLGRTPRSLAEFLQEVR</sequence>
<dbReference type="Gene3D" id="3.90.25.10">
    <property type="entry name" value="UDP-galactose 4-epimerase, domain 1"/>
    <property type="match status" value="1"/>
</dbReference>
<dbReference type="Pfam" id="PF13460">
    <property type="entry name" value="NAD_binding_10"/>
    <property type="match status" value="1"/>
</dbReference>
<dbReference type="PANTHER" id="PTHR43162">
    <property type="match status" value="1"/>
</dbReference>
<dbReference type="OrthoDB" id="3510772at2"/>
<name>A0A173LF06_9ACTN</name>
<dbReference type="SUPFAM" id="SSF51735">
    <property type="entry name" value="NAD(P)-binding Rossmann-fold domains"/>
    <property type="match status" value="1"/>
</dbReference>
<feature type="domain" description="NAD(P)-binding" evidence="1">
    <location>
        <begin position="8"/>
        <end position="176"/>
    </location>
</feature>
<protein>
    <submittedName>
        <fullName evidence="2">Prestalk A differentiation protein A</fullName>
    </submittedName>
</protein>
<keyword evidence="3" id="KW-1185">Reference proteome</keyword>
<dbReference type="Gene3D" id="3.40.50.720">
    <property type="entry name" value="NAD(P)-binding Rossmann-like Domain"/>
    <property type="match status" value="1"/>
</dbReference>
<evidence type="ECO:0000313" key="2">
    <source>
        <dbReference type="EMBL" id="ANI90866.1"/>
    </source>
</evidence>
<dbReference type="InterPro" id="IPR051604">
    <property type="entry name" value="Ergot_Alk_Oxidoreductase"/>
</dbReference>